<keyword evidence="3" id="KW-1185">Reference proteome</keyword>
<keyword evidence="1" id="KW-0812">Transmembrane</keyword>
<evidence type="ECO:0000313" key="3">
    <source>
        <dbReference type="Proteomes" id="UP000290572"/>
    </source>
</evidence>
<dbReference type="STRING" id="84645.A0A498N989"/>
<name>A0A498N989_LABRO</name>
<evidence type="ECO:0000313" key="2">
    <source>
        <dbReference type="EMBL" id="RXN28823.1"/>
    </source>
</evidence>
<gene>
    <name evidence="2" type="ORF">ROHU_019001</name>
</gene>
<reference evidence="2 3" key="1">
    <citation type="submission" date="2018-03" db="EMBL/GenBank/DDBJ databases">
        <title>Draft genome sequence of Rohu Carp (Labeo rohita).</title>
        <authorList>
            <person name="Das P."/>
            <person name="Kushwaha B."/>
            <person name="Joshi C.G."/>
            <person name="Kumar D."/>
            <person name="Nagpure N.S."/>
            <person name="Sahoo L."/>
            <person name="Das S.P."/>
            <person name="Bit A."/>
            <person name="Patnaik S."/>
            <person name="Meher P.K."/>
            <person name="Jayasankar P."/>
            <person name="Koringa P.G."/>
            <person name="Patel N.V."/>
            <person name="Hinsu A.T."/>
            <person name="Kumar R."/>
            <person name="Pandey M."/>
            <person name="Agarwal S."/>
            <person name="Srivastava S."/>
            <person name="Singh M."/>
            <person name="Iquebal M.A."/>
            <person name="Jaiswal S."/>
            <person name="Angadi U.B."/>
            <person name="Kumar N."/>
            <person name="Raza M."/>
            <person name="Shah T.M."/>
            <person name="Rai A."/>
            <person name="Jena J.K."/>
        </authorList>
    </citation>
    <scope>NUCLEOTIDE SEQUENCE [LARGE SCALE GENOMIC DNA]</scope>
    <source>
        <strain evidence="2">DASCIFA01</strain>
        <tissue evidence="2">Testis</tissue>
    </source>
</reference>
<organism evidence="2 3">
    <name type="scientific">Labeo rohita</name>
    <name type="common">Indian major carp</name>
    <name type="synonym">Cyprinus rohita</name>
    <dbReference type="NCBI Taxonomy" id="84645"/>
    <lineage>
        <taxon>Eukaryota</taxon>
        <taxon>Metazoa</taxon>
        <taxon>Chordata</taxon>
        <taxon>Craniata</taxon>
        <taxon>Vertebrata</taxon>
        <taxon>Euteleostomi</taxon>
        <taxon>Actinopterygii</taxon>
        <taxon>Neopterygii</taxon>
        <taxon>Teleostei</taxon>
        <taxon>Ostariophysi</taxon>
        <taxon>Cypriniformes</taxon>
        <taxon>Cyprinidae</taxon>
        <taxon>Labeoninae</taxon>
        <taxon>Labeonini</taxon>
        <taxon>Labeo</taxon>
    </lineage>
</organism>
<protein>
    <submittedName>
        <fullName evidence="2">GTPase IMAP family member 7-like protein</fullName>
    </submittedName>
</protein>
<dbReference type="EMBL" id="QBIY01011827">
    <property type="protein sequence ID" value="RXN28823.1"/>
    <property type="molecule type" value="Genomic_DNA"/>
</dbReference>
<accession>A0A498N989</accession>
<dbReference type="AlphaFoldDB" id="A0A498N989"/>
<proteinExistence type="predicted"/>
<keyword evidence="1" id="KW-1133">Transmembrane helix</keyword>
<feature type="transmembrane region" description="Helical" evidence="1">
    <location>
        <begin position="49"/>
        <end position="75"/>
    </location>
</feature>
<evidence type="ECO:0000256" key="1">
    <source>
        <dbReference type="SAM" id="Phobius"/>
    </source>
</evidence>
<dbReference type="Proteomes" id="UP000290572">
    <property type="component" value="Unassembled WGS sequence"/>
</dbReference>
<sequence length="174" mass="17907">MVEENGQYTNELLLNVEEEIQEVMNSMLLVNLSTEEKREVANKIAVIRFAGAATGMLIGAFLGIGVAVASVVILFRAAKLTKVFKAISIGVTAAVDAGVAVETGAGSGIAVGVILGTAALAGAIGGGITGYKAAKEADSVLDAIKIAAEVNLENAKDVVKKAEELPSNVYKKFQ</sequence>
<keyword evidence="1" id="KW-0472">Membrane</keyword>
<comment type="caution">
    <text evidence="2">The sequence shown here is derived from an EMBL/GenBank/DDBJ whole genome shotgun (WGS) entry which is preliminary data.</text>
</comment>